<proteinExistence type="predicted"/>
<feature type="transmembrane region" description="Helical" evidence="1">
    <location>
        <begin position="114"/>
        <end position="132"/>
    </location>
</feature>
<organism evidence="2 3">
    <name type="scientific">Herbaspirillum aquaticum</name>
    <dbReference type="NCBI Taxonomy" id="568783"/>
    <lineage>
        <taxon>Bacteria</taxon>
        <taxon>Pseudomonadati</taxon>
        <taxon>Pseudomonadota</taxon>
        <taxon>Betaproteobacteria</taxon>
        <taxon>Burkholderiales</taxon>
        <taxon>Oxalobacteraceae</taxon>
        <taxon>Herbaspirillum</taxon>
    </lineage>
</organism>
<evidence type="ECO:0000256" key="1">
    <source>
        <dbReference type="SAM" id="Phobius"/>
    </source>
</evidence>
<feature type="transmembrane region" description="Helical" evidence="1">
    <location>
        <begin position="43"/>
        <end position="63"/>
    </location>
</feature>
<dbReference type="SUPFAM" id="SSF52096">
    <property type="entry name" value="ClpP/crotonase"/>
    <property type="match status" value="1"/>
</dbReference>
<dbReference type="EMBL" id="NJGV01000013">
    <property type="protein sequence ID" value="OWY33888.1"/>
    <property type="molecule type" value="Genomic_DNA"/>
</dbReference>
<keyword evidence="3" id="KW-1185">Reference proteome</keyword>
<dbReference type="AlphaFoldDB" id="A0A225SRT2"/>
<keyword evidence="1" id="KW-0472">Membrane</keyword>
<keyword evidence="1" id="KW-0812">Transmembrane</keyword>
<dbReference type="Gene3D" id="3.90.226.10">
    <property type="entry name" value="2-enoyl-CoA Hydratase, Chain A, domain 1"/>
    <property type="match status" value="1"/>
</dbReference>
<feature type="transmembrane region" description="Helical" evidence="1">
    <location>
        <begin position="75"/>
        <end position="94"/>
    </location>
</feature>
<sequence length="534" mass="59043">MRRRIKEKHHVSQAVTRFPVPARPPASFLRRHWRGDYSLGRSYWLHTVLLTSLVPALAISVLARLTNDMPARYGMAGVLGIAAFSYLAWTWGVCGCWRSASKHVARGGRRWAEVVVKFLIVCGAISMATSTWRAAHSLREQLDIALGKQLGPPVVYQVRVDGRSVLLQGGMNDGAADGLEAVLQQHPSVRTVVLYSAGGWVREGKLVGDVIRRHRLNTYVEQECSSSCTLAFLAGRDRAMDPRAHIGFHTLYTVGGDDRINKSFDRKLTFDTYGKLGLPHDFIERIADTPAAQSWYPELGQLLQAGVLTRLAPGGETAQLATIATSRDVLEAEFKKGALFDIMARYHPADFARTIDLAWARAQAHASDAEILAVGREQVGLLSRRLLPIASDQSLAEFQQLLLDEAVALRGISAAACTELIYPRSRAEAVAGREAPQSALPQEFANREQVMTQRLLRDADPANAGRYSLAERTRVMRKALAPLTQEQLKLLSSPLRRQADPDATCDASIAYLRAVNQLPPDERRVALRVLYSRE</sequence>
<name>A0A225SRT2_9BURK</name>
<evidence type="ECO:0008006" key="4">
    <source>
        <dbReference type="Google" id="ProtNLM"/>
    </source>
</evidence>
<evidence type="ECO:0000313" key="2">
    <source>
        <dbReference type="EMBL" id="OWY33888.1"/>
    </source>
</evidence>
<dbReference type="Proteomes" id="UP000214747">
    <property type="component" value="Unassembled WGS sequence"/>
</dbReference>
<evidence type="ECO:0000313" key="3">
    <source>
        <dbReference type="Proteomes" id="UP000214747"/>
    </source>
</evidence>
<dbReference type="InterPro" id="IPR029045">
    <property type="entry name" value="ClpP/crotonase-like_dom_sf"/>
</dbReference>
<accession>A0A225SRT2</accession>
<comment type="caution">
    <text evidence="2">The sequence shown here is derived from an EMBL/GenBank/DDBJ whole genome shotgun (WGS) entry which is preliminary data.</text>
</comment>
<keyword evidence="1" id="KW-1133">Transmembrane helix</keyword>
<gene>
    <name evidence="2" type="ORF">CEJ45_14750</name>
</gene>
<protein>
    <recommendedName>
        <fullName evidence="4">Transmembrane protein</fullName>
    </recommendedName>
</protein>
<reference evidence="2 3" key="1">
    <citation type="journal article" date="2010" name="Int. J. Syst. Evol. Microbiol.">
        <title>Reclassification of Herbaspirillum putei as a later heterotypic synonym of Herbaspirillum huttiense, with the description of H. huttiense subsp. huttiense subsp. nov. and H. huttiense subsp. putei subsp. nov., comb. nov., and description of Herbaspirillum aquaticum sp. nov.</title>
        <authorList>
            <person name="Dobritsa A.P."/>
            <person name="Reddy M.C."/>
            <person name="Samadpour M."/>
        </authorList>
    </citation>
    <scope>NUCLEOTIDE SEQUENCE [LARGE SCALE GENOMIC DNA]</scope>
    <source>
        <strain evidence="2 3">IEH 4430</strain>
    </source>
</reference>